<sequence length="72" mass="8299">MKTTEDKKVKMVALKLKSGASAWWDQIQVNRCLCSLLIGKTTSFKVKDVANNVLGRWNYLFYHQSTQNLHVI</sequence>
<accession>A0A9I9E982</accession>
<evidence type="ECO:0000313" key="1">
    <source>
        <dbReference type="EnsemblPlants" id="MELO3C030554.2.1"/>
    </source>
</evidence>
<proteinExistence type="predicted"/>
<dbReference type="AlphaFoldDB" id="A0A9I9E982"/>
<dbReference type="Gramene" id="MELO3C030554.2.1">
    <property type="protein sequence ID" value="MELO3C030554.2.1"/>
    <property type="gene ID" value="MELO3C030554.2"/>
</dbReference>
<dbReference type="EnsemblPlants" id="MELO3C030554.2.1">
    <property type="protein sequence ID" value="MELO3C030554.2.1"/>
    <property type="gene ID" value="MELO3C030554.2"/>
</dbReference>
<name>A0A9I9E982_CUCME</name>
<organism evidence="1">
    <name type="scientific">Cucumis melo</name>
    <name type="common">Muskmelon</name>
    <dbReference type="NCBI Taxonomy" id="3656"/>
    <lineage>
        <taxon>Eukaryota</taxon>
        <taxon>Viridiplantae</taxon>
        <taxon>Streptophyta</taxon>
        <taxon>Embryophyta</taxon>
        <taxon>Tracheophyta</taxon>
        <taxon>Spermatophyta</taxon>
        <taxon>Magnoliopsida</taxon>
        <taxon>eudicotyledons</taxon>
        <taxon>Gunneridae</taxon>
        <taxon>Pentapetalae</taxon>
        <taxon>rosids</taxon>
        <taxon>fabids</taxon>
        <taxon>Cucurbitales</taxon>
        <taxon>Cucurbitaceae</taxon>
        <taxon>Benincaseae</taxon>
        <taxon>Cucumis</taxon>
    </lineage>
</organism>
<reference evidence="1" key="1">
    <citation type="submission" date="2023-03" db="UniProtKB">
        <authorList>
            <consortium name="EnsemblPlants"/>
        </authorList>
    </citation>
    <scope>IDENTIFICATION</scope>
</reference>
<protein>
    <submittedName>
        <fullName evidence="1">Uncharacterized protein</fullName>
    </submittedName>
</protein>